<dbReference type="Gene3D" id="3.10.310.10">
    <property type="entry name" value="Diaminopimelate Epimerase, Chain A, domain 1"/>
    <property type="match status" value="1"/>
</dbReference>
<dbReference type="AlphaFoldDB" id="L7PIW6"/>
<dbReference type="Pfam" id="PF04303">
    <property type="entry name" value="PrpF"/>
    <property type="match status" value="1"/>
</dbReference>
<evidence type="ECO:0000313" key="3">
    <source>
        <dbReference type="EMBL" id="AFW04590.1"/>
    </source>
</evidence>
<keyword evidence="2" id="KW-0413">Isomerase</keyword>
<name>L7PIW6_9ACTN</name>
<evidence type="ECO:0000256" key="2">
    <source>
        <dbReference type="ARBA" id="ARBA00023235"/>
    </source>
</evidence>
<proteinExistence type="inferred from homology"/>
<evidence type="ECO:0008006" key="4">
    <source>
        <dbReference type="Google" id="ProtNLM"/>
    </source>
</evidence>
<dbReference type="PANTHER" id="PTHR43709">
    <property type="entry name" value="ACONITATE ISOMERASE-RELATED"/>
    <property type="match status" value="1"/>
</dbReference>
<organism evidence="3">
    <name type="scientific">Streptomyces albus</name>
    <dbReference type="NCBI Taxonomy" id="1888"/>
    <lineage>
        <taxon>Bacteria</taxon>
        <taxon>Bacillati</taxon>
        <taxon>Actinomycetota</taxon>
        <taxon>Actinomycetes</taxon>
        <taxon>Kitasatosporales</taxon>
        <taxon>Streptomycetaceae</taxon>
        <taxon>Streptomyces</taxon>
    </lineage>
</organism>
<dbReference type="GO" id="GO:0016853">
    <property type="term" value="F:isomerase activity"/>
    <property type="evidence" value="ECO:0007669"/>
    <property type="project" value="UniProtKB-KW"/>
</dbReference>
<accession>L7PIW6</accession>
<dbReference type="SUPFAM" id="SSF54506">
    <property type="entry name" value="Diaminopimelate epimerase-like"/>
    <property type="match status" value="2"/>
</dbReference>
<dbReference type="PANTHER" id="PTHR43709:SF2">
    <property type="entry name" value="DUF453 DOMAIN PROTEIN (AFU_ORTHOLOGUE AFUA_6G00360)"/>
    <property type="match status" value="1"/>
</dbReference>
<comment type="similarity">
    <text evidence="1">Belongs to the PrpF family.</text>
</comment>
<reference evidence="3" key="1">
    <citation type="journal article" date="2013" name="J. Am. Chem. Soc.">
        <title>Characterization of streptonigrin biosynthesis reveals a cryptic carboxyl methylation and an unusual oxidative cleavage of a N-C bond.</title>
        <authorList>
            <person name="Xu F."/>
            <person name="Kong D."/>
            <person name="He X."/>
            <person name="Zhang Z."/>
            <person name="Han M."/>
            <person name="Xie X."/>
            <person name="Wang P."/>
            <person name="Cheng H."/>
            <person name="Tao M."/>
            <person name="Zhang L."/>
            <person name="Deng Z."/>
            <person name="Lin S."/>
        </authorList>
    </citation>
    <scope>NUCLEOTIDE SEQUENCE</scope>
    <source>
        <strain evidence="3">CGMCC 4.1223</strain>
    </source>
</reference>
<dbReference type="EMBL" id="JQ414024">
    <property type="protein sequence ID" value="AFW04590.1"/>
    <property type="molecule type" value="Genomic_DNA"/>
</dbReference>
<sequence length="378" mass="39702">MGAAGLRDLARTVRLRAPSRAVPRAQGRGVMIGHVVYAHGSPCPTLVLDARRLPGDDEQLLDRLSSARKWLDAAGAGHVLKIALVEPSPHPLFDLDYRFVQALPRSPAAFDLRGSCGHSVLSSIVAGAESGLLPRLTPGMRVRVMVRNNGDHIVCETAEARRESALFDVHFVQSPPTPLSELLLAGSATTTVEADGRPVPVSLVSMGNPYVFVAASALGLSSTAELFADDPRLFDRLVRIRRATARLLGWPADGAFPKVAAVMAGAGGRIAVRAVSVPGWHPTIALTGAACVAAAVRIEGTAPWIAAQQAGVPDGTVDIVTSGGLSSVTSAVRDGVHEPELTWITVRGKRTTTLGSFPIEPLASLQSKEITACLSLSR</sequence>
<evidence type="ECO:0000256" key="1">
    <source>
        <dbReference type="ARBA" id="ARBA00007673"/>
    </source>
</evidence>
<dbReference type="InterPro" id="IPR007400">
    <property type="entry name" value="PrpF-like"/>
</dbReference>
<protein>
    <recommendedName>
        <fullName evidence="4">PrpF protein</fullName>
    </recommendedName>
</protein>
<gene>
    <name evidence="3" type="primary">stnK5</name>
</gene>